<keyword evidence="2" id="KW-1185">Reference proteome</keyword>
<dbReference type="Proteomes" id="UP000190774">
    <property type="component" value="Unassembled WGS sequence"/>
</dbReference>
<evidence type="ECO:0000313" key="2">
    <source>
        <dbReference type="Proteomes" id="UP000190774"/>
    </source>
</evidence>
<proteinExistence type="predicted"/>
<gene>
    <name evidence="1" type="ORF">SAMN02745166_00162</name>
</gene>
<reference evidence="2" key="1">
    <citation type="submission" date="2017-02" db="EMBL/GenBank/DDBJ databases">
        <authorList>
            <person name="Varghese N."/>
            <person name="Submissions S."/>
        </authorList>
    </citation>
    <scope>NUCLEOTIDE SEQUENCE [LARGE SCALE GENOMIC DNA]</scope>
    <source>
        <strain evidence="2">ATCC 700200</strain>
    </source>
</reference>
<organism evidence="1 2">
    <name type="scientific">Prosthecobacter debontii</name>
    <dbReference type="NCBI Taxonomy" id="48467"/>
    <lineage>
        <taxon>Bacteria</taxon>
        <taxon>Pseudomonadati</taxon>
        <taxon>Verrucomicrobiota</taxon>
        <taxon>Verrucomicrobiia</taxon>
        <taxon>Verrucomicrobiales</taxon>
        <taxon>Verrucomicrobiaceae</taxon>
        <taxon>Prosthecobacter</taxon>
    </lineage>
</organism>
<name>A0A1T4WGC8_9BACT</name>
<dbReference type="EMBL" id="FUYE01000001">
    <property type="protein sequence ID" value="SKA76384.1"/>
    <property type="molecule type" value="Genomic_DNA"/>
</dbReference>
<sequence length="415" mass="44926">MKDIEKLQDGQKGIVFKVTADDGTQKVIKLQQENPSRAVVGTALLMQAGVNTAAILPVKDEKLGQLQQDVQAYLDANEGSDVDLSAAQQLTQALAAVSNPAASPPFGNVVEMDFVRGRDLQKAVQEPDFKQLLTNPSFQRQLGQIMAADAFTGNPDRFAARADTGANPGDSVKGWYNQNNLIIEGRGDDVQLKAIDNDFRPGANVDSENVFGGAAHGGQWGSVAAANSQQFKREVFAVIERLETEANVRLSPQEIKDFITQATEGAQETMDTLLAADITPERVDQMLDVAGEAGRSKRECVQNFSKHVQMIQLLRDDLQKSLAVKPTVAEMAGIASAKGPLTMEKVLEGLGVSKEDAAEIAQSREKLDRFNKLMQGEKGAHVPKDFKITTREAAAMAKDESTYKQFTQKVGGPKV</sequence>
<evidence type="ECO:0000313" key="1">
    <source>
        <dbReference type="EMBL" id="SKA76384.1"/>
    </source>
</evidence>
<dbReference type="AlphaFoldDB" id="A0A1T4WGC8"/>
<dbReference type="OrthoDB" id="9911470at2"/>
<accession>A0A1T4WGC8</accession>
<dbReference type="RefSeq" id="WP_078811402.1">
    <property type="nucleotide sequence ID" value="NZ_FUYE01000001.1"/>
</dbReference>
<protein>
    <submittedName>
        <fullName evidence="1">Uncharacterized protein</fullName>
    </submittedName>
</protein>